<organism evidence="1 2">
    <name type="scientific">Bacteroides xylanisolvens XB1A</name>
    <dbReference type="NCBI Taxonomy" id="657309"/>
    <lineage>
        <taxon>Bacteria</taxon>
        <taxon>Pseudomonadati</taxon>
        <taxon>Bacteroidota</taxon>
        <taxon>Bacteroidia</taxon>
        <taxon>Bacteroidales</taxon>
        <taxon>Bacteroidaceae</taxon>
        <taxon>Bacteroides</taxon>
    </lineage>
</organism>
<dbReference type="AlphaFoldDB" id="D6CZF0"/>
<accession>D6CZF0</accession>
<dbReference type="KEGG" id="bxy:BXY_24980"/>
<dbReference type="Proteomes" id="UP000008795">
    <property type="component" value="Chromosome"/>
</dbReference>
<protein>
    <submittedName>
        <fullName evidence="1">Uncharacterized protein</fullName>
    </submittedName>
</protein>
<proteinExistence type="predicted"/>
<name>D6CZF0_9BACE</name>
<gene>
    <name evidence="1" type="ORF">BXY_24980</name>
</gene>
<reference evidence="1 2" key="1">
    <citation type="submission" date="2010-03" db="EMBL/GenBank/DDBJ databases">
        <title>The genome sequence of Bacteriodes xylanisolvens XB1A.</title>
        <authorList>
            <consortium name="metaHIT consortium -- http://www.metahit.eu/"/>
            <person name="Pajon A."/>
            <person name="Turner K."/>
            <person name="Parkhill J."/>
            <person name="Bernalier A."/>
        </authorList>
    </citation>
    <scope>NUCLEOTIDE SEQUENCE [LARGE SCALE GENOMIC DNA]</scope>
    <source>
        <strain evidence="1 2">XB1A</strain>
    </source>
</reference>
<reference evidence="1 2" key="2">
    <citation type="submission" date="2010-03" db="EMBL/GenBank/DDBJ databases">
        <authorList>
            <person name="Pajon A."/>
        </authorList>
    </citation>
    <scope>NUCLEOTIDE SEQUENCE [LARGE SCALE GENOMIC DNA]</scope>
    <source>
        <strain evidence="1 2">XB1A</strain>
    </source>
</reference>
<dbReference type="RefSeq" id="WP_015532033.1">
    <property type="nucleotide sequence ID" value="NC_021017.1"/>
</dbReference>
<evidence type="ECO:0000313" key="1">
    <source>
        <dbReference type="EMBL" id="CBK67552.1"/>
    </source>
</evidence>
<dbReference type="Pfam" id="PF18742">
    <property type="entry name" value="DpnII-MboI"/>
    <property type="match status" value="1"/>
</dbReference>
<sequence>MCDENECEQLIAILKAFHEINPKIAEVDYDKVLSKIFEKFHICARQLKRRHAGRPTLEIKDEYDVQDLLNAILRLHFEDVRPEEWTPSYAGGNNRMDFLLKNEEISIEVKMTRDGLKDKELGDQLIIDIAKYKTHPKCKFLYCFVFDPEGYIRNPRGLEHDLTKEHDGLSVKVYIRPI</sequence>
<dbReference type="EMBL" id="FP929033">
    <property type="protein sequence ID" value="CBK67552.1"/>
    <property type="molecule type" value="Genomic_DNA"/>
</dbReference>
<dbReference type="eggNOG" id="ENOG5031BIT">
    <property type="taxonomic scope" value="Bacteria"/>
</dbReference>
<evidence type="ECO:0000313" key="2">
    <source>
        <dbReference type="Proteomes" id="UP000008795"/>
    </source>
</evidence>
<dbReference type="HOGENOM" id="CLU_129153_0_0_10"/>